<keyword evidence="6 7" id="KW-0472">Membrane</keyword>
<reference evidence="10" key="1">
    <citation type="submission" date="2016-05" db="EMBL/GenBank/DDBJ databases">
        <title>Comparative genomics of biotechnologically important yeasts.</title>
        <authorList>
            <consortium name="DOE Joint Genome Institute"/>
            <person name="Riley R."/>
            <person name="Haridas S."/>
            <person name="Wolfe K.H."/>
            <person name="Lopes M.R."/>
            <person name="Hittinger C.T."/>
            <person name="Goker M."/>
            <person name="Salamov A."/>
            <person name="Wisecaver J."/>
            <person name="Long T.M."/>
            <person name="Aerts A.L."/>
            <person name="Barry K."/>
            <person name="Choi C."/>
            <person name="Clum A."/>
            <person name="Coughlan A.Y."/>
            <person name="Deshpande S."/>
            <person name="Douglass A.P."/>
            <person name="Hanson S.J."/>
            <person name="Klenk H.-P."/>
            <person name="Labutti K."/>
            <person name="Lapidus A."/>
            <person name="Lindquist E."/>
            <person name="Lipzen A."/>
            <person name="Meier-Kolthoff J.P."/>
            <person name="Ohm R.A."/>
            <person name="Otillar R.P."/>
            <person name="Pangilinan J."/>
            <person name="Peng Y."/>
            <person name="Rokas A."/>
            <person name="Rosa C.A."/>
            <person name="Scheuner C."/>
            <person name="Sibirny A.A."/>
            <person name="Slot J.C."/>
            <person name="Stielow J.B."/>
            <person name="Sun H."/>
            <person name="Kurtzman C.P."/>
            <person name="Blackwell M."/>
            <person name="Grigoriev I.V."/>
            <person name="Jeffries T.W."/>
        </authorList>
    </citation>
    <scope>NUCLEOTIDE SEQUENCE [LARGE SCALE GENOMIC DNA]</scope>
    <source>
        <strain evidence="10">NRRL Y-17324</strain>
    </source>
</reference>
<keyword evidence="5 7" id="KW-0496">Mitochondrion</keyword>
<feature type="non-terminal residue" evidence="9">
    <location>
        <position position="1"/>
    </location>
</feature>
<dbReference type="Gene3D" id="4.10.49.10">
    <property type="entry name" value="Cytochrome c oxidase subunit VIIc"/>
    <property type="match status" value="1"/>
</dbReference>
<comment type="subunit">
    <text evidence="7">Component of the cytochrome c oxidase (complex IV, CIV), a multisubunit enzyme composed of a catalytic core of 3 subunits and several supernumerary subunits. The complex exists as a monomer or a dimer and forms supercomplexes (SCs) in the inner mitochondrial membrane with ubiquinol-cytochrome c oxidoreductase (cytochrome b-c1 complex, complex III, CIII).</text>
</comment>
<accession>A0A1E4SAX3</accession>
<dbReference type="Proteomes" id="UP000094285">
    <property type="component" value="Unassembled WGS sequence"/>
</dbReference>
<comment type="subcellular location">
    <subcellularLocation>
        <location evidence="1 7">Mitochondrion inner membrane</location>
        <topology evidence="1 7">Single-pass membrane protein</topology>
    </subcellularLocation>
</comment>
<dbReference type="GO" id="GO:0005743">
    <property type="term" value="C:mitochondrial inner membrane"/>
    <property type="evidence" value="ECO:0007669"/>
    <property type="project" value="UniProtKB-SubCell"/>
</dbReference>
<feature type="region of interest" description="Disordered" evidence="8">
    <location>
        <begin position="1"/>
        <end position="23"/>
    </location>
</feature>
<evidence type="ECO:0000256" key="1">
    <source>
        <dbReference type="ARBA" id="ARBA00004434"/>
    </source>
</evidence>
<evidence type="ECO:0000256" key="6">
    <source>
        <dbReference type="ARBA" id="ARBA00023136"/>
    </source>
</evidence>
<protein>
    <recommendedName>
        <fullName evidence="7">Cytochrome c oxidase subunit 8, mitochondrial</fullName>
    </recommendedName>
    <alternativeName>
        <fullName evidence="7">Cytochrome c oxidase polypeptide VIII</fullName>
    </alternativeName>
</protein>
<dbReference type="EMBL" id="KV453918">
    <property type="protein sequence ID" value="ODV76628.1"/>
    <property type="molecule type" value="Genomic_DNA"/>
</dbReference>
<dbReference type="Pfam" id="PF02935">
    <property type="entry name" value="COX7C"/>
    <property type="match status" value="1"/>
</dbReference>
<dbReference type="GeneID" id="30982814"/>
<feature type="transmembrane region" description="Helical" evidence="7">
    <location>
        <begin position="39"/>
        <end position="60"/>
    </location>
</feature>
<evidence type="ECO:0000256" key="5">
    <source>
        <dbReference type="ARBA" id="ARBA00023128"/>
    </source>
</evidence>
<comment type="function">
    <text evidence="7">Component of the cytochrome c oxidase, the last enzyme in the mitochondrial electron transport chain which drives oxidative phosphorylation. The respiratory chain contains 3 multisubunit complexes succinate dehydrogenase (complex II, CII), ubiquinol-cytochrome c oxidoreductase (cytochrome b-c1 complex, complex III, CIII) and cytochrome c oxidase (complex IV, CIV), that cooperate to transfer electrons derived from NADH and succinate to molecular oxygen, creating an electrochemical gradient over the inner membrane that drives transmembrane transport and the ATP synthase. Cytochrome c oxidase is the component of the respiratory chain that catalyzes the reduction of oxygen to water. Electrons originating from reduced cytochrome c in the intermembrane space (IMS) are transferred via the dinuclear copper A center (CU(A)) of subunit 2 and heme A of subunit 1 to the active site in subunit 1, a binuclear center (BNC) formed by heme A3 and copper B (CU(B)). The BNC reduces molecular oxygen to 2 water molecules using 4 electrons from cytochrome c in the IMS and 4 protons from the mitochondrial matrix.</text>
</comment>
<comment type="pathway">
    <text evidence="2 7">Energy metabolism; oxidative phosphorylation.</text>
</comment>
<sequence length="66" mass="7522">TRTFRSSAVASNAVYGSPKTGPYSNLPFKVKDRKIPFGLFYWSITGLFFAFPFLSTYWHMKKAGSF</sequence>
<proteinExistence type="inferred from homology"/>
<comment type="similarity">
    <text evidence="3 7">Belongs to the cytochrome c oxidase VIIc family.</text>
</comment>
<evidence type="ECO:0000256" key="7">
    <source>
        <dbReference type="RuleBase" id="RU368123"/>
    </source>
</evidence>
<evidence type="ECO:0000313" key="10">
    <source>
        <dbReference type="Proteomes" id="UP000094285"/>
    </source>
</evidence>
<dbReference type="UniPathway" id="UPA00705"/>
<keyword evidence="7" id="KW-0809">Transit peptide</keyword>
<evidence type="ECO:0000256" key="2">
    <source>
        <dbReference type="ARBA" id="ARBA00004673"/>
    </source>
</evidence>
<feature type="non-terminal residue" evidence="9">
    <location>
        <position position="66"/>
    </location>
</feature>
<dbReference type="OrthoDB" id="9974841at2759"/>
<evidence type="ECO:0000256" key="3">
    <source>
        <dbReference type="ARBA" id="ARBA00010514"/>
    </source>
</evidence>
<feature type="compositionally biased region" description="Polar residues" evidence="8">
    <location>
        <begin position="1"/>
        <end position="10"/>
    </location>
</feature>
<keyword evidence="7" id="KW-0812">Transmembrane</keyword>
<evidence type="ECO:0000256" key="4">
    <source>
        <dbReference type="ARBA" id="ARBA00022792"/>
    </source>
</evidence>
<dbReference type="AlphaFoldDB" id="A0A1E4SAX3"/>
<evidence type="ECO:0000256" key="8">
    <source>
        <dbReference type="SAM" id="MobiDB-lite"/>
    </source>
</evidence>
<keyword evidence="4 7" id="KW-0999">Mitochondrion inner membrane</keyword>
<dbReference type="STRING" id="984487.A0A1E4SAX3"/>
<dbReference type="InterPro" id="IPR036636">
    <property type="entry name" value="COX7C/Cox8_sf"/>
</dbReference>
<keyword evidence="7" id="KW-1133">Transmembrane helix</keyword>
<name>A0A1E4SAX3_9ASCO</name>
<dbReference type="GO" id="GO:0045277">
    <property type="term" value="C:respiratory chain complex IV"/>
    <property type="evidence" value="ECO:0007669"/>
    <property type="project" value="UniProtKB-UniRule"/>
</dbReference>
<dbReference type="InterPro" id="IPR004202">
    <property type="entry name" value="COX7C/Cox8"/>
</dbReference>
<keyword evidence="10" id="KW-1185">Reference proteome</keyword>
<evidence type="ECO:0000313" key="9">
    <source>
        <dbReference type="EMBL" id="ODV76628.1"/>
    </source>
</evidence>
<dbReference type="RefSeq" id="XP_020061750.1">
    <property type="nucleotide sequence ID" value="XM_020208677.1"/>
</dbReference>
<dbReference type="GO" id="GO:0006123">
    <property type="term" value="P:mitochondrial electron transport, cytochrome c to oxygen"/>
    <property type="evidence" value="ECO:0007669"/>
    <property type="project" value="UniProtKB-UniRule"/>
</dbReference>
<gene>
    <name evidence="9" type="ORF">CANTADRAFT_36346</name>
</gene>
<organism evidence="9 10">
    <name type="scientific">Suhomyces tanzawaensis NRRL Y-17324</name>
    <dbReference type="NCBI Taxonomy" id="984487"/>
    <lineage>
        <taxon>Eukaryota</taxon>
        <taxon>Fungi</taxon>
        <taxon>Dikarya</taxon>
        <taxon>Ascomycota</taxon>
        <taxon>Saccharomycotina</taxon>
        <taxon>Pichiomycetes</taxon>
        <taxon>Debaryomycetaceae</taxon>
        <taxon>Suhomyces</taxon>
    </lineage>
</organism>